<evidence type="ECO:0000313" key="2">
    <source>
        <dbReference type="Proteomes" id="UP000288859"/>
    </source>
</evidence>
<comment type="caution">
    <text evidence="1">The sequence shown here is derived from an EMBL/GenBank/DDBJ whole genome shotgun (WGS) entry which is preliminary data.</text>
</comment>
<gene>
    <name evidence="1" type="ORF">B0A52_09850</name>
</gene>
<accession>A0A438MQQ3</accession>
<dbReference type="VEuPathDB" id="FungiDB:PV10_02736"/>
<name>A0A438MQQ3_EXOME</name>
<proteinExistence type="predicted"/>
<dbReference type="AlphaFoldDB" id="A0A438MQQ3"/>
<sequence length="177" mass="19124">MAAPPGIESRQSGDAEAEMSNIALYITGADFDISELYTFRVLYANSSAYLGGVKFQSYSEPLVVGNLAAHQSSLTFQSIHSSPTGFQLMYLYPYESRPVWFSVPHGSPPLGVLTAGFSFSQDGALMNWGANHLHACRNAKLENLNAYQIYWFGSSSPAGFNCTGPIAIVAGDACSRY</sequence>
<dbReference type="EMBL" id="NAJM01000073">
    <property type="protein sequence ID" value="RVX65965.1"/>
    <property type="molecule type" value="Genomic_DNA"/>
</dbReference>
<evidence type="ECO:0000313" key="1">
    <source>
        <dbReference type="EMBL" id="RVX65965.1"/>
    </source>
</evidence>
<organism evidence="1 2">
    <name type="scientific">Exophiala mesophila</name>
    <name type="common">Black yeast-like fungus</name>
    <dbReference type="NCBI Taxonomy" id="212818"/>
    <lineage>
        <taxon>Eukaryota</taxon>
        <taxon>Fungi</taxon>
        <taxon>Dikarya</taxon>
        <taxon>Ascomycota</taxon>
        <taxon>Pezizomycotina</taxon>
        <taxon>Eurotiomycetes</taxon>
        <taxon>Chaetothyriomycetidae</taxon>
        <taxon>Chaetothyriales</taxon>
        <taxon>Herpotrichiellaceae</taxon>
        <taxon>Exophiala</taxon>
    </lineage>
</organism>
<reference evidence="1 2" key="1">
    <citation type="submission" date="2017-03" db="EMBL/GenBank/DDBJ databases">
        <title>Genomes of endolithic fungi from Antarctica.</title>
        <authorList>
            <person name="Coleine C."/>
            <person name="Masonjones S."/>
            <person name="Stajich J.E."/>
        </authorList>
    </citation>
    <scope>NUCLEOTIDE SEQUENCE [LARGE SCALE GENOMIC DNA]</scope>
    <source>
        <strain evidence="1 2">CCFEE 6314</strain>
    </source>
</reference>
<protein>
    <submittedName>
        <fullName evidence="1">Uncharacterized protein</fullName>
    </submittedName>
</protein>
<dbReference type="OrthoDB" id="5430620at2759"/>
<dbReference type="Proteomes" id="UP000288859">
    <property type="component" value="Unassembled WGS sequence"/>
</dbReference>